<accession>A0A8S1ZMZ8</accession>
<evidence type="ECO:0000313" key="1">
    <source>
        <dbReference type="EMBL" id="CAE5963317.1"/>
    </source>
</evidence>
<dbReference type="AlphaFoldDB" id="A0A8S1ZMZ8"/>
<proteinExistence type="predicted"/>
<keyword evidence="2" id="KW-1185">Reference proteome</keyword>
<name>A0A8S1ZMZ8_ARAAE</name>
<gene>
    <name evidence="1" type="ORF">AARE701A_LOCUS4828</name>
</gene>
<organism evidence="1 2">
    <name type="scientific">Arabidopsis arenosa</name>
    <name type="common">Sand rock-cress</name>
    <name type="synonym">Cardaminopsis arenosa</name>
    <dbReference type="NCBI Taxonomy" id="38785"/>
    <lineage>
        <taxon>Eukaryota</taxon>
        <taxon>Viridiplantae</taxon>
        <taxon>Streptophyta</taxon>
        <taxon>Embryophyta</taxon>
        <taxon>Tracheophyta</taxon>
        <taxon>Spermatophyta</taxon>
        <taxon>Magnoliopsida</taxon>
        <taxon>eudicotyledons</taxon>
        <taxon>Gunneridae</taxon>
        <taxon>Pentapetalae</taxon>
        <taxon>rosids</taxon>
        <taxon>malvids</taxon>
        <taxon>Brassicales</taxon>
        <taxon>Brassicaceae</taxon>
        <taxon>Camelineae</taxon>
        <taxon>Arabidopsis</taxon>
    </lineage>
</organism>
<protein>
    <submittedName>
        <fullName evidence="1">Uncharacterized protein</fullName>
    </submittedName>
</protein>
<dbReference type="EMBL" id="LR999452">
    <property type="protein sequence ID" value="CAE5963317.1"/>
    <property type="molecule type" value="Genomic_DNA"/>
</dbReference>
<dbReference type="Proteomes" id="UP000682877">
    <property type="component" value="Chromosome 2"/>
</dbReference>
<sequence>MHARAVIRSLGLHIPAVASLLQDYLHDANEDDLGNAEVVAAEAAAPAEVAAAPAIIHVPRWCAEMDVAFDAAVNQLPPDLRRPYQIHAIMVRQFPGLTRNQVRGRKKRVAIDSHE</sequence>
<evidence type="ECO:0000313" key="2">
    <source>
        <dbReference type="Proteomes" id="UP000682877"/>
    </source>
</evidence>
<reference evidence="1" key="1">
    <citation type="submission" date="2021-01" db="EMBL/GenBank/DDBJ databases">
        <authorList>
            <person name="Bezrukov I."/>
        </authorList>
    </citation>
    <scope>NUCLEOTIDE SEQUENCE</scope>
</reference>